<dbReference type="OrthoDB" id="2688364at2759"/>
<name>A0A4Y7PUW3_9AGAM</name>
<evidence type="ECO:0000313" key="2">
    <source>
        <dbReference type="EMBL" id="TDL18672.1"/>
    </source>
</evidence>
<proteinExistence type="predicted"/>
<dbReference type="AlphaFoldDB" id="A0A4Y7PUW3"/>
<organism evidence="2 3">
    <name type="scientific">Rickenella mellea</name>
    <dbReference type="NCBI Taxonomy" id="50990"/>
    <lineage>
        <taxon>Eukaryota</taxon>
        <taxon>Fungi</taxon>
        <taxon>Dikarya</taxon>
        <taxon>Basidiomycota</taxon>
        <taxon>Agaricomycotina</taxon>
        <taxon>Agaricomycetes</taxon>
        <taxon>Hymenochaetales</taxon>
        <taxon>Rickenellaceae</taxon>
        <taxon>Rickenella</taxon>
    </lineage>
</organism>
<accession>A0A4Y7PUW3</accession>
<feature type="domain" description="F-box" evidence="1">
    <location>
        <begin position="3"/>
        <end position="49"/>
    </location>
</feature>
<dbReference type="InterPro" id="IPR001810">
    <property type="entry name" value="F-box_dom"/>
</dbReference>
<dbReference type="InterPro" id="IPR036047">
    <property type="entry name" value="F-box-like_dom_sf"/>
</dbReference>
<dbReference type="SUPFAM" id="SSF81383">
    <property type="entry name" value="F-box domain"/>
    <property type="match status" value="1"/>
</dbReference>
<sequence>MEVLGLEGLVDDILIRIVGALCVQDILSVRLTSRRFETISRLRNVWHTVLHRDVVDCGLPVPGALRSLPYSPSSDLEKRAIQALRLHRRWVTAKVEKPSVSKFLVKDSKLWANTILLVTAVMSLQTHRTKERLDLLLILRTFRYNYRWNYLRYKGVLPCDFFEVGCGMERKRSLTPIAQSYDVIGKVVIIVDNLLGFLCNPQEGDMRQGIEFMNWLDNSGSALLVNPDNIFGSFIGIQFHDDTIVVAWQHILCVYSIPLSLPNIDRRHEVHPTTIFATSIPGPIAFTGCHAHRHRRASPPTPLTIITVSNGRPVVRLLTFVTLQDGSLVCKLTRLNGSTGFAYGHNNVSDIMRKDELRVGPSGRGIRVDPDGKLFLCIPRTLVSAHGVIESVDFYPQSQVCWVGLEAGEERVLDFDDSTGRMVIANGDAISVMEFC</sequence>
<dbReference type="Proteomes" id="UP000294933">
    <property type="component" value="Unassembled WGS sequence"/>
</dbReference>
<evidence type="ECO:0000259" key="1">
    <source>
        <dbReference type="PROSITE" id="PS50181"/>
    </source>
</evidence>
<gene>
    <name evidence="2" type="ORF">BD410DRAFT_806388</name>
</gene>
<dbReference type="PROSITE" id="PS50181">
    <property type="entry name" value="FBOX"/>
    <property type="match status" value="1"/>
</dbReference>
<protein>
    <recommendedName>
        <fullName evidence="1">F-box domain-containing protein</fullName>
    </recommendedName>
</protein>
<keyword evidence="3" id="KW-1185">Reference proteome</keyword>
<reference evidence="2 3" key="1">
    <citation type="submission" date="2018-06" db="EMBL/GenBank/DDBJ databases">
        <title>A transcriptomic atlas of mushroom development highlights an independent origin of complex multicellularity.</title>
        <authorList>
            <consortium name="DOE Joint Genome Institute"/>
            <person name="Krizsan K."/>
            <person name="Almasi E."/>
            <person name="Merenyi Z."/>
            <person name="Sahu N."/>
            <person name="Viragh M."/>
            <person name="Koszo T."/>
            <person name="Mondo S."/>
            <person name="Kiss B."/>
            <person name="Balint B."/>
            <person name="Kues U."/>
            <person name="Barry K."/>
            <person name="Hegedus J.C."/>
            <person name="Henrissat B."/>
            <person name="Johnson J."/>
            <person name="Lipzen A."/>
            <person name="Ohm R."/>
            <person name="Nagy I."/>
            <person name="Pangilinan J."/>
            <person name="Yan J."/>
            <person name="Xiong Y."/>
            <person name="Grigoriev I.V."/>
            <person name="Hibbett D.S."/>
            <person name="Nagy L.G."/>
        </authorList>
    </citation>
    <scope>NUCLEOTIDE SEQUENCE [LARGE SCALE GENOMIC DNA]</scope>
    <source>
        <strain evidence="2 3">SZMC22713</strain>
    </source>
</reference>
<dbReference type="VEuPathDB" id="FungiDB:BD410DRAFT_806388"/>
<evidence type="ECO:0000313" key="3">
    <source>
        <dbReference type="Proteomes" id="UP000294933"/>
    </source>
</evidence>
<dbReference type="EMBL" id="ML170205">
    <property type="protein sequence ID" value="TDL18672.1"/>
    <property type="molecule type" value="Genomic_DNA"/>
</dbReference>